<comment type="subunit">
    <text evidence="5">Monomer.</text>
</comment>
<dbReference type="PROSITE" id="PS00744">
    <property type="entry name" value="BETA_LACTAMASE_B_2"/>
    <property type="match status" value="1"/>
</dbReference>
<feature type="domain" description="Metallo-beta-lactamase" evidence="13">
    <location>
        <begin position="64"/>
        <end position="233"/>
    </location>
</feature>
<dbReference type="GO" id="GO:0017001">
    <property type="term" value="P:antibiotic catabolic process"/>
    <property type="evidence" value="ECO:0007669"/>
    <property type="project" value="InterPro"/>
</dbReference>
<keyword evidence="7" id="KW-0479">Metal-binding</keyword>
<name>A0A1T5GD00_9FLAO</name>
<dbReference type="InterPro" id="IPR058199">
    <property type="entry name" value="BlaB//VIM/IMP-1"/>
</dbReference>
<keyword evidence="11" id="KW-0862">Zinc</keyword>
<dbReference type="STRING" id="619805.SAMN05660477_02738"/>
<dbReference type="GO" id="GO:0042597">
    <property type="term" value="C:periplasmic space"/>
    <property type="evidence" value="ECO:0007669"/>
    <property type="project" value="UniProtKB-SubCell"/>
</dbReference>
<dbReference type="NCBIfam" id="NF033088">
    <property type="entry name" value="bla_subclass_B1"/>
    <property type="match status" value="1"/>
</dbReference>
<comment type="cofactor">
    <cofactor evidence="2">
        <name>Zn(2+)</name>
        <dbReference type="ChEBI" id="CHEBI:29105"/>
    </cofactor>
</comment>
<dbReference type="PANTHER" id="PTHR42951:SF4">
    <property type="entry name" value="ACYL-COENZYME A THIOESTERASE MBLAC2"/>
    <property type="match status" value="1"/>
</dbReference>
<evidence type="ECO:0000259" key="13">
    <source>
        <dbReference type="SMART" id="SM00849"/>
    </source>
</evidence>
<gene>
    <name evidence="14" type="ORF">SAMN05660477_02738</name>
</gene>
<keyword evidence="9" id="KW-0574">Periplasm</keyword>
<keyword evidence="15" id="KW-1185">Reference proteome</keyword>
<evidence type="ECO:0000256" key="7">
    <source>
        <dbReference type="ARBA" id="ARBA00022723"/>
    </source>
</evidence>
<organism evidence="14 15">
    <name type="scientific">Soonwooa buanensis</name>
    <dbReference type="NCBI Taxonomy" id="619805"/>
    <lineage>
        <taxon>Bacteria</taxon>
        <taxon>Pseudomonadati</taxon>
        <taxon>Bacteroidota</taxon>
        <taxon>Flavobacteriia</taxon>
        <taxon>Flavobacteriales</taxon>
        <taxon>Weeksellaceae</taxon>
        <taxon>Chryseobacterium group</taxon>
        <taxon>Soonwooa</taxon>
    </lineage>
</organism>
<keyword evidence="8" id="KW-0732">Signal</keyword>
<dbReference type="CDD" id="cd16302">
    <property type="entry name" value="CcrA-like_MBL-B1"/>
    <property type="match status" value="1"/>
</dbReference>
<dbReference type="AlphaFoldDB" id="A0A1T5GD00"/>
<protein>
    <recommendedName>
        <fullName evidence="6">beta-lactamase</fullName>
        <ecNumber evidence="6">3.5.2.6</ecNumber>
    </recommendedName>
</protein>
<evidence type="ECO:0000256" key="2">
    <source>
        <dbReference type="ARBA" id="ARBA00001947"/>
    </source>
</evidence>
<dbReference type="Proteomes" id="UP000191112">
    <property type="component" value="Unassembled WGS sequence"/>
</dbReference>
<proteinExistence type="inferred from homology"/>
<comment type="similarity">
    <text evidence="4">Belongs to the metallo-beta-lactamase superfamily. Class-B beta-lactamase family.</text>
</comment>
<dbReference type="OrthoDB" id="9769598at2"/>
<keyword evidence="12" id="KW-0046">Antibiotic resistance</keyword>
<evidence type="ECO:0000256" key="8">
    <source>
        <dbReference type="ARBA" id="ARBA00022729"/>
    </source>
</evidence>
<evidence type="ECO:0000256" key="3">
    <source>
        <dbReference type="ARBA" id="ARBA00004418"/>
    </source>
</evidence>
<evidence type="ECO:0000256" key="4">
    <source>
        <dbReference type="ARBA" id="ARBA00005250"/>
    </source>
</evidence>
<dbReference type="SUPFAM" id="SSF56281">
    <property type="entry name" value="Metallo-hydrolase/oxidoreductase"/>
    <property type="match status" value="1"/>
</dbReference>
<dbReference type="PROSITE" id="PS51257">
    <property type="entry name" value="PROKAR_LIPOPROTEIN"/>
    <property type="match status" value="1"/>
</dbReference>
<dbReference type="SMART" id="SM00849">
    <property type="entry name" value="Lactamase_B"/>
    <property type="match status" value="1"/>
</dbReference>
<dbReference type="PANTHER" id="PTHR42951">
    <property type="entry name" value="METALLO-BETA-LACTAMASE DOMAIN-CONTAINING"/>
    <property type="match status" value="1"/>
</dbReference>
<dbReference type="GO" id="GO:0008800">
    <property type="term" value="F:beta-lactamase activity"/>
    <property type="evidence" value="ECO:0007669"/>
    <property type="project" value="UniProtKB-EC"/>
</dbReference>
<comment type="catalytic activity">
    <reaction evidence="1">
        <text>a beta-lactam + H2O = a substituted beta-amino acid</text>
        <dbReference type="Rhea" id="RHEA:20401"/>
        <dbReference type="ChEBI" id="CHEBI:15377"/>
        <dbReference type="ChEBI" id="CHEBI:35627"/>
        <dbReference type="ChEBI" id="CHEBI:140347"/>
        <dbReference type="EC" id="3.5.2.6"/>
    </reaction>
</comment>
<dbReference type="EMBL" id="FUYZ01000011">
    <property type="protein sequence ID" value="SKC06308.1"/>
    <property type="molecule type" value="Genomic_DNA"/>
</dbReference>
<evidence type="ECO:0000256" key="9">
    <source>
        <dbReference type="ARBA" id="ARBA00022764"/>
    </source>
</evidence>
<dbReference type="InterPro" id="IPR050855">
    <property type="entry name" value="NDM-1-like"/>
</dbReference>
<evidence type="ECO:0000313" key="15">
    <source>
        <dbReference type="Proteomes" id="UP000191112"/>
    </source>
</evidence>
<dbReference type="EC" id="3.5.2.6" evidence="6"/>
<accession>A0A1T5GD00</accession>
<reference evidence="14 15" key="1">
    <citation type="submission" date="2017-02" db="EMBL/GenBank/DDBJ databases">
        <authorList>
            <person name="Peterson S.W."/>
        </authorList>
    </citation>
    <scope>NUCLEOTIDE SEQUENCE [LARGE SCALE GENOMIC DNA]</scope>
    <source>
        <strain evidence="14 15">DSM 22323</strain>
    </source>
</reference>
<evidence type="ECO:0000256" key="11">
    <source>
        <dbReference type="ARBA" id="ARBA00022833"/>
    </source>
</evidence>
<evidence type="ECO:0000256" key="10">
    <source>
        <dbReference type="ARBA" id="ARBA00022801"/>
    </source>
</evidence>
<dbReference type="InterPro" id="IPR001018">
    <property type="entry name" value="Beta-lactamase_class-B_CS"/>
</dbReference>
<comment type="subcellular location">
    <subcellularLocation>
        <location evidence="3">Periplasm</location>
    </subcellularLocation>
</comment>
<dbReference type="RefSeq" id="WP_079667921.1">
    <property type="nucleotide sequence ID" value="NZ_FUYZ01000011.1"/>
</dbReference>
<evidence type="ECO:0000256" key="5">
    <source>
        <dbReference type="ARBA" id="ARBA00011245"/>
    </source>
</evidence>
<dbReference type="Gene3D" id="3.60.15.10">
    <property type="entry name" value="Ribonuclease Z/Hydroxyacylglutathione hydrolase-like"/>
    <property type="match status" value="1"/>
</dbReference>
<dbReference type="NCBIfam" id="NF012229">
    <property type="entry name" value="bla_class_B_core"/>
    <property type="match status" value="1"/>
</dbReference>
<dbReference type="Pfam" id="PF00753">
    <property type="entry name" value="Lactamase_B"/>
    <property type="match status" value="1"/>
</dbReference>
<evidence type="ECO:0000313" key="14">
    <source>
        <dbReference type="EMBL" id="SKC06308.1"/>
    </source>
</evidence>
<dbReference type="InterPro" id="IPR036866">
    <property type="entry name" value="RibonucZ/Hydroxyglut_hydro"/>
</dbReference>
<dbReference type="GO" id="GO:0046677">
    <property type="term" value="P:response to antibiotic"/>
    <property type="evidence" value="ECO:0007669"/>
    <property type="project" value="UniProtKB-KW"/>
</dbReference>
<dbReference type="InterPro" id="IPR001279">
    <property type="entry name" value="Metallo-B-lactamas"/>
</dbReference>
<dbReference type="GO" id="GO:0008270">
    <property type="term" value="F:zinc ion binding"/>
    <property type="evidence" value="ECO:0007669"/>
    <property type="project" value="InterPro"/>
</dbReference>
<keyword evidence="10" id="KW-0378">Hydrolase</keyword>
<sequence>MNKFIKSIVLSGFALISIGCSTQKIETFTPKVLYKSDDLVITEVSPNAFQHTSYLQTETWGKVPCNGLLVKDKDEAIVYDTPTTNPTSEELIQWITDNLHTKIKAVVPTHFHDDCLGGLKAFHNHQIASYASTKTIELAKENHYEVPQNAIIDSISLKVGNKTSTAKYFGEGHTKDNIVGYFPSENVMFGGCLIKELDANKGYLGDANVDTWSNTVEKVRAQYPDVKVVIPGHGDFGDKKLLDYTINLFKVK</sequence>
<evidence type="ECO:0000256" key="12">
    <source>
        <dbReference type="ARBA" id="ARBA00023251"/>
    </source>
</evidence>
<evidence type="ECO:0000256" key="1">
    <source>
        <dbReference type="ARBA" id="ARBA00001526"/>
    </source>
</evidence>
<evidence type="ECO:0000256" key="6">
    <source>
        <dbReference type="ARBA" id="ARBA00012865"/>
    </source>
</evidence>